<sequence length="158" mass="18319">MENGGGGVRETLSISQTNLFEKKINDWVEKEPQNEDDDGVVSLGVNDYPHTQESSLYQSSLSEAPSLEQHIRLDERTKRDAEWRAHEMSQIKFLQEHNSLMFSHLNFEIEKLNSIIRIYQFKLEDSNAKNIILNQQLNLLETEIKKSADKCIEKAEKL</sequence>
<reference evidence="2" key="1">
    <citation type="submission" date="2016-11" db="UniProtKB">
        <authorList>
            <consortium name="WormBaseParasite"/>
        </authorList>
    </citation>
    <scope>IDENTIFICATION</scope>
    <source>
        <strain evidence="2">KR3021</strain>
    </source>
</reference>
<dbReference type="Proteomes" id="UP000095286">
    <property type="component" value="Unplaced"/>
</dbReference>
<evidence type="ECO:0000313" key="1">
    <source>
        <dbReference type="Proteomes" id="UP000095286"/>
    </source>
</evidence>
<proteinExistence type="predicted"/>
<accession>A0AC35U159</accession>
<name>A0AC35U159_9BILA</name>
<evidence type="ECO:0000313" key="2">
    <source>
        <dbReference type="WBParaSite" id="RSKR_0000630300.1"/>
    </source>
</evidence>
<protein>
    <submittedName>
        <fullName evidence="2">Uncharacterized protein</fullName>
    </submittedName>
</protein>
<organism evidence="1 2">
    <name type="scientific">Rhabditophanes sp. KR3021</name>
    <dbReference type="NCBI Taxonomy" id="114890"/>
    <lineage>
        <taxon>Eukaryota</taxon>
        <taxon>Metazoa</taxon>
        <taxon>Ecdysozoa</taxon>
        <taxon>Nematoda</taxon>
        <taxon>Chromadorea</taxon>
        <taxon>Rhabditida</taxon>
        <taxon>Tylenchina</taxon>
        <taxon>Panagrolaimomorpha</taxon>
        <taxon>Strongyloidoidea</taxon>
        <taxon>Alloionematidae</taxon>
        <taxon>Rhabditophanes</taxon>
    </lineage>
</organism>
<dbReference type="WBParaSite" id="RSKR_0000630300.1">
    <property type="protein sequence ID" value="RSKR_0000630300.1"/>
    <property type="gene ID" value="RSKR_0000630300"/>
</dbReference>